<dbReference type="RefSeq" id="WP_172236925.1">
    <property type="nucleotide sequence ID" value="NZ_JABFDP010000013.1"/>
</dbReference>
<proteinExistence type="predicted"/>
<dbReference type="Pfam" id="PF01650">
    <property type="entry name" value="Peptidase_C13"/>
    <property type="match status" value="1"/>
</dbReference>
<dbReference type="Proteomes" id="UP001314635">
    <property type="component" value="Unassembled WGS sequence"/>
</dbReference>
<organism evidence="2 3">
    <name type="scientific">Bradyrhizobium denitrificans</name>
    <dbReference type="NCBI Taxonomy" id="2734912"/>
    <lineage>
        <taxon>Bacteria</taxon>
        <taxon>Pseudomonadati</taxon>
        <taxon>Pseudomonadota</taxon>
        <taxon>Alphaproteobacteria</taxon>
        <taxon>Hyphomicrobiales</taxon>
        <taxon>Nitrobacteraceae</taxon>
        <taxon>Bradyrhizobium</taxon>
    </lineage>
</organism>
<dbReference type="Gene3D" id="3.40.50.1460">
    <property type="match status" value="1"/>
</dbReference>
<comment type="caution">
    <text evidence="2">The sequence shown here is derived from an EMBL/GenBank/DDBJ whole genome shotgun (WGS) entry which is preliminary data.</text>
</comment>
<feature type="transmembrane region" description="Helical" evidence="1">
    <location>
        <begin position="200"/>
        <end position="220"/>
    </location>
</feature>
<feature type="transmembrane region" description="Helical" evidence="1">
    <location>
        <begin position="56"/>
        <end position="79"/>
    </location>
</feature>
<dbReference type="InterPro" id="IPR029030">
    <property type="entry name" value="Caspase-like_dom_sf"/>
</dbReference>
<feature type="transmembrane region" description="Helical" evidence="1">
    <location>
        <begin position="26"/>
        <end position="44"/>
    </location>
</feature>
<keyword evidence="1" id="KW-0472">Membrane</keyword>
<feature type="transmembrane region" description="Helical" evidence="1">
    <location>
        <begin position="169"/>
        <end position="188"/>
    </location>
</feature>
<keyword evidence="3" id="KW-1185">Reference proteome</keyword>
<reference evidence="3" key="1">
    <citation type="journal article" date="2021" name="ISME J.">
        <title>Evolutionary origin and ecological implication of a unique nif island in free-living Bradyrhizobium lineages.</title>
        <authorList>
            <person name="Tao J."/>
        </authorList>
    </citation>
    <scope>NUCLEOTIDE SEQUENCE [LARGE SCALE GENOMIC DNA]</scope>
    <source>
        <strain evidence="3">SZCCT0094</strain>
    </source>
</reference>
<feature type="transmembrane region" description="Helical" evidence="1">
    <location>
        <begin position="131"/>
        <end position="149"/>
    </location>
</feature>
<keyword evidence="1" id="KW-0812">Transmembrane</keyword>
<gene>
    <name evidence="2" type="ORF">JQ619_18610</name>
</gene>
<name>A0ABS5G9I9_9BRAD</name>
<feature type="transmembrane region" description="Helical" evidence="1">
    <location>
        <begin position="91"/>
        <end position="124"/>
    </location>
</feature>
<accession>A0ABS5G9I9</accession>
<sequence length="514" mass="54932">MNGLWSILKTALGAATWRRAATPGAVRIRTAIIWIFVAMAAEAARQYVAADGAASFTLYGVNTVIAQAAILVAAGLLVFSADRTTGVAQLFALVVLAECAVMLISSQPVLAAAAALSVASIAYVSRSRTALFWKLFALIGLVQLAALAIDRLPMAERFDMRFDGWISTAATATLVLVLLIWWTGAIAAALRSDPAYRRPVWRALGLTALVSTALAVLPAYPTFIGLDTSRSSYNLYEWTFAKLVGLNNNTARLVDADTVELAQGPLLEAATAKLLPERKGKPGIYAIGMAGWSDQDVFIKELDGGLAALDKAIGLDRGTIRLVNHPDTVDAQPIANRTNFASAVHAVAKVMDKDEDILLLFITSHGGPTGVGLRLSGAFHGQLSPDHIATVLDREGIKNRLIIISACYSGVFVKRLASPDSVVLTAADENNPSFGCSNERDWTYFGDALFNQNLGAGVSLEDAFDKARDRITEWEKRDALSPSNPQGFFGAELAAKLRARLKPDSARHALAVEP</sequence>
<evidence type="ECO:0008006" key="4">
    <source>
        <dbReference type="Google" id="ProtNLM"/>
    </source>
</evidence>
<keyword evidence="1" id="KW-1133">Transmembrane helix</keyword>
<evidence type="ECO:0000313" key="2">
    <source>
        <dbReference type="EMBL" id="MBR1137786.1"/>
    </source>
</evidence>
<evidence type="ECO:0000256" key="1">
    <source>
        <dbReference type="SAM" id="Phobius"/>
    </source>
</evidence>
<dbReference type="InterPro" id="IPR001096">
    <property type="entry name" value="Peptidase_C13"/>
</dbReference>
<dbReference type="EMBL" id="JAFCLK010000016">
    <property type="protein sequence ID" value="MBR1137786.1"/>
    <property type="molecule type" value="Genomic_DNA"/>
</dbReference>
<evidence type="ECO:0000313" key="3">
    <source>
        <dbReference type="Proteomes" id="UP001314635"/>
    </source>
</evidence>
<dbReference type="SUPFAM" id="SSF52129">
    <property type="entry name" value="Caspase-like"/>
    <property type="match status" value="1"/>
</dbReference>
<protein>
    <recommendedName>
        <fullName evidence="4">Peptidase C13 family protein</fullName>
    </recommendedName>
</protein>